<accession>A0AA88A8X5</accession>
<dbReference type="PANTHER" id="PTHR11926:SF1374">
    <property type="entry name" value="UDP-GLYCOSYLTRANSFERASE 76F1-RELATED"/>
    <property type="match status" value="1"/>
</dbReference>
<comment type="similarity">
    <text evidence="1">Belongs to the UDP-glycosyltransferase family.</text>
</comment>
<sequence>MCVEPFKDCVRRLVSDDVSEEPVSCLISDAVSHFTQAVAESLKLPRIVLRTAKTRLEDPVVELPPLKVKDLPMINTLNIESFSQFVDELVSTTKASSGLIWNTFEDLEHSSLATLSQQFSVPIFPIGPIHKHNLAIPSRSSSLLAEDQTSIPWLNTQPPKSVVYVSFGSIVAISKQEFLEIAWGLAKSEQPFFLSRRGHIVKWAPQQEVLAHKSVGAFWTHNGWNSTLESVSEGVPTICMPCFSDQKVNARFVSQVWKAGLQLENGKLERGEIEKIIRKLMMREQEGDEIRVRVSELKEKADKCLKQGGSSYESLERLVSHIFSLETFTCHSQRPVRTVI</sequence>
<protein>
    <submittedName>
        <fullName evidence="3">Uncharacterized protein</fullName>
    </submittedName>
</protein>
<organism evidence="3 4">
    <name type="scientific">Ficus carica</name>
    <name type="common">Common fig</name>
    <dbReference type="NCBI Taxonomy" id="3494"/>
    <lineage>
        <taxon>Eukaryota</taxon>
        <taxon>Viridiplantae</taxon>
        <taxon>Streptophyta</taxon>
        <taxon>Embryophyta</taxon>
        <taxon>Tracheophyta</taxon>
        <taxon>Spermatophyta</taxon>
        <taxon>Magnoliopsida</taxon>
        <taxon>eudicotyledons</taxon>
        <taxon>Gunneridae</taxon>
        <taxon>Pentapetalae</taxon>
        <taxon>rosids</taxon>
        <taxon>fabids</taxon>
        <taxon>Rosales</taxon>
        <taxon>Moraceae</taxon>
        <taxon>Ficeae</taxon>
        <taxon>Ficus</taxon>
    </lineage>
</organism>
<dbReference type="PANTHER" id="PTHR11926">
    <property type="entry name" value="GLUCOSYL/GLUCURONOSYL TRANSFERASES"/>
    <property type="match status" value="1"/>
</dbReference>
<evidence type="ECO:0000256" key="2">
    <source>
        <dbReference type="ARBA" id="ARBA00022679"/>
    </source>
</evidence>
<proteinExistence type="inferred from homology"/>
<evidence type="ECO:0000313" key="4">
    <source>
        <dbReference type="Proteomes" id="UP001187192"/>
    </source>
</evidence>
<keyword evidence="2" id="KW-0808">Transferase</keyword>
<dbReference type="SUPFAM" id="SSF53756">
    <property type="entry name" value="UDP-Glycosyltransferase/glycogen phosphorylase"/>
    <property type="match status" value="1"/>
</dbReference>
<evidence type="ECO:0000256" key="1">
    <source>
        <dbReference type="ARBA" id="ARBA00009995"/>
    </source>
</evidence>
<gene>
    <name evidence="3" type="ORF">TIFTF001_010609</name>
</gene>
<evidence type="ECO:0000313" key="3">
    <source>
        <dbReference type="EMBL" id="GMN41383.1"/>
    </source>
</evidence>
<dbReference type="CDD" id="cd03784">
    <property type="entry name" value="GT1_Gtf-like"/>
    <property type="match status" value="1"/>
</dbReference>
<comment type="caution">
    <text evidence="3">The sequence shown here is derived from an EMBL/GenBank/DDBJ whole genome shotgun (WGS) entry which is preliminary data.</text>
</comment>
<name>A0AA88A8X5_FICCA</name>
<dbReference type="AlphaFoldDB" id="A0AA88A8X5"/>
<reference evidence="3" key="1">
    <citation type="submission" date="2023-07" db="EMBL/GenBank/DDBJ databases">
        <title>draft genome sequence of fig (Ficus carica).</title>
        <authorList>
            <person name="Takahashi T."/>
            <person name="Nishimura K."/>
        </authorList>
    </citation>
    <scope>NUCLEOTIDE SEQUENCE</scope>
</reference>
<dbReference type="EMBL" id="BTGU01000012">
    <property type="protein sequence ID" value="GMN41383.1"/>
    <property type="molecule type" value="Genomic_DNA"/>
</dbReference>
<dbReference type="InterPro" id="IPR002213">
    <property type="entry name" value="UDP_glucos_trans"/>
</dbReference>
<dbReference type="Proteomes" id="UP001187192">
    <property type="component" value="Unassembled WGS sequence"/>
</dbReference>
<dbReference type="Gene3D" id="3.40.50.2000">
    <property type="entry name" value="Glycogen Phosphorylase B"/>
    <property type="match status" value="4"/>
</dbReference>
<dbReference type="GO" id="GO:0080044">
    <property type="term" value="F:quercetin 7-O-glucosyltransferase activity"/>
    <property type="evidence" value="ECO:0007669"/>
    <property type="project" value="TreeGrafter"/>
</dbReference>
<keyword evidence="4" id="KW-1185">Reference proteome</keyword>
<dbReference type="GO" id="GO:0080043">
    <property type="term" value="F:quercetin 3-O-glucosyltransferase activity"/>
    <property type="evidence" value="ECO:0007669"/>
    <property type="project" value="TreeGrafter"/>
</dbReference>
<dbReference type="Pfam" id="PF00201">
    <property type="entry name" value="UDPGT"/>
    <property type="match status" value="1"/>
</dbReference>